<evidence type="ECO:0000313" key="4">
    <source>
        <dbReference type="Proteomes" id="UP000236740"/>
    </source>
</evidence>
<accession>A0A1H5UH49</accession>
<dbReference type="PANTHER" id="PTHR42924">
    <property type="entry name" value="EXONUCLEASE"/>
    <property type="match status" value="1"/>
</dbReference>
<reference evidence="3 4" key="1">
    <citation type="submission" date="2016-10" db="EMBL/GenBank/DDBJ databases">
        <authorList>
            <person name="de Groot N.N."/>
        </authorList>
    </citation>
    <scope>NUCLEOTIDE SEQUENCE [LARGE SCALE GENOMIC DNA]</scope>
    <source>
        <strain evidence="3 4">CGMCC 1.10331</strain>
    </source>
</reference>
<dbReference type="Gene3D" id="3.20.20.140">
    <property type="entry name" value="Metal-dependent hydrolases"/>
    <property type="match status" value="1"/>
</dbReference>
<dbReference type="Pfam" id="PF13263">
    <property type="entry name" value="PHP_C"/>
    <property type="match status" value="1"/>
</dbReference>
<dbReference type="SUPFAM" id="SSF89550">
    <property type="entry name" value="PHP domain-like"/>
    <property type="match status" value="1"/>
</dbReference>
<evidence type="ECO:0000259" key="1">
    <source>
        <dbReference type="SMART" id="SM00481"/>
    </source>
</evidence>
<evidence type="ECO:0000313" key="2">
    <source>
        <dbReference type="EMBL" id="QCC47032.1"/>
    </source>
</evidence>
<name>A0A1H5UH49_9EURY</name>
<dbReference type="InterPro" id="IPR016195">
    <property type="entry name" value="Pol/histidinol_Pase-like"/>
</dbReference>
<dbReference type="RefSeq" id="WP_103990365.1">
    <property type="nucleotide sequence ID" value="NZ_CP031311.1"/>
</dbReference>
<dbReference type="GO" id="GO:0004534">
    <property type="term" value="F:5'-3' RNA exonuclease activity"/>
    <property type="evidence" value="ECO:0007669"/>
    <property type="project" value="TreeGrafter"/>
</dbReference>
<dbReference type="InterPro" id="IPR003141">
    <property type="entry name" value="Pol/His_phosphatase_N"/>
</dbReference>
<evidence type="ECO:0000313" key="3">
    <source>
        <dbReference type="EMBL" id="SEF74373.1"/>
    </source>
</evidence>
<reference evidence="2 5" key="2">
    <citation type="journal article" date="2019" name="Nat. Commun.">
        <title>A new type of DNA phosphorothioation-based antiviral system in archaea.</title>
        <authorList>
            <person name="Xiong L."/>
            <person name="Liu S."/>
            <person name="Chen S."/>
            <person name="Xiao Y."/>
            <person name="Zhu B."/>
            <person name="Gao Y."/>
            <person name="Zhang Y."/>
            <person name="Chen B."/>
            <person name="Luo J."/>
            <person name="Deng Z."/>
            <person name="Chen X."/>
            <person name="Wang L."/>
            <person name="Chen S."/>
        </authorList>
    </citation>
    <scope>NUCLEOTIDE SEQUENCE [LARGE SCALE GENOMIC DNA]</scope>
    <source>
        <strain evidence="2 5">CGMCC 1.10331</strain>
    </source>
</reference>
<keyword evidence="4" id="KW-1185">Reference proteome</keyword>
<dbReference type="SMART" id="SM00481">
    <property type="entry name" value="POLIIIAc"/>
    <property type="match status" value="1"/>
</dbReference>
<dbReference type="AlphaFoldDB" id="A0A1H5UH49"/>
<dbReference type="EMBL" id="FNVN01000001">
    <property type="protein sequence ID" value="SEF74373.1"/>
    <property type="molecule type" value="Genomic_DNA"/>
</dbReference>
<dbReference type="CDD" id="cd07432">
    <property type="entry name" value="PHP_HisPPase"/>
    <property type="match status" value="1"/>
</dbReference>
<sequence length="259" mass="28055">MSLTVRIDPHVHSDASYDGSDPSELLLEQAAEIGLDAVVVTDHDVIHESVRAAELAPMYGLVGIPGVEVSTADGHLLALGVEEMPPRRAPMGETAEWVRERGGAAIVPHPFQRSRHGVRKSRLQTVDPDAIEVYNSWAFTGWKNRRARRYADAYGYPGVAGSDAHKVGYVGRAYTEIEIDNVTRAELTADVVLDAIRDGATRVEGRRTPIPMSARHYAGAGARKSGFYAKYGAYRSGALAKTGALEAARMLYRISPLSG</sequence>
<protein>
    <submittedName>
        <fullName evidence="2">PHP domain-containing protein</fullName>
    </submittedName>
    <submittedName>
        <fullName evidence="3">Predicted metal-dependent phosphoesterase TrpH, contains PHP domain</fullName>
    </submittedName>
</protein>
<dbReference type="PANTHER" id="PTHR42924:SF3">
    <property type="entry name" value="POLYMERASE_HISTIDINOL PHOSPHATASE N-TERMINAL DOMAIN-CONTAINING PROTEIN"/>
    <property type="match status" value="1"/>
</dbReference>
<proteinExistence type="predicted"/>
<evidence type="ECO:0000313" key="5">
    <source>
        <dbReference type="Proteomes" id="UP000296733"/>
    </source>
</evidence>
<dbReference type="OrthoDB" id="50465at2157"/>
<organism evidence="3 4">
    <name type="scientific">Halobellus limi</name>
    <dbReference type="NCBI Taxonomy" id="699433"/>
    <lineage>
        <taxon>Archaea</taxon>
        <taxon>Methanobacteriati</taxon>
        <taxon>Methanobacteriota</taxon>
        <taxon>Stenosarchaea group</taxon>
        <taxon>Halobacteria</taxon>
        <taxon>Halobacteriales</taxon>
        <taxon>Haloferacaceae</taxon>
        <taxon>Halobellus</taxon>
    </lineage>
</organism>
<dbReference type="NCBIfam" id="NF038032">
    <property type="entry name" value="CehA_McbA_metalo"/>
    <property type="match status" value="1"/>
</dbReference>
<dbReference type="GeneID" id="39857369"/>
<dbReference type="GO" id="GO:0035312">
    <property type="term" value="F:5'-3' DNA exonuclease activity"/>
    <property type="evidence" value="ECO:0007669"/>
    <property type="project" value="TreeGrafter"/>
</dbReference>
<dbReference type="InterPro" id="IPR004013">
    <property type="entry name" value="PHP_dom"/>
</dbReference>
<dbReference type="KEGG" id="hlm:DV707_04740"/>
<dbReference type="Proteomes" id="UP000296733">
    <property type="component" value="Chromosome"/>
</dbReference>
<gene>
    <name evidence="2" type="ORF">DV707_04740</name>
    <name evidence="3" type="ORF">SAMN04488133_0603</name>
</gene>
<feature type="domain" description="Polymerase/histidinol phosphatase N-terminal" evidence="1">
    <location>
        <begin position="7"/>
        <end position="73"/>
    </location>
</feature>
<dbReference type="Pfam" id="PF02811">
    <property type="entry name" value="PHP"/>
    <property type="match status" value="1"/>
</dbReference>
<dbReference type="InterPro" id="IPR052018">
    <property type="entry name" value="PHP_domain"/>
</dbReference>
<dbReference type="Proteomes" id="UP000236740">
    <property type="component" value="Unassembled WGS sequence"/>
</dbReference>
<dbReference type="EMBL" id="CP031311">
    <property type="protein sequence ID" value="QCC47032.1"/>
    <property type="molecule type" value="Genomic_DNA"/>
</dbReference>